<dbReference type="PANTHER" id="PTHR10381">
    <property type="entry name" value="ATP-DEPENDENT CLP PROTEASE PROTEOLYTIC SUBUNIT"/>
    <property type="match status" value="1"/>
</dbReference>
<keyword evidence="2 11" id="KW-0934">Plastid</keyword>
<keyword evidence="5 8" id="KW-0720">Serine protease</keyword>
<dbReference type="GO" id="GO:0004176">
    <property type="term" value="F:ATP-dependent peptidase activity"/>
    <property type="evidence" value="ECO:0007669"/>
    <property type="project" value="InterPro"/>
</dbReference>
<dbReference type="InterPro" id="IPR001907">
    <property type="entry name" value="ClpP"/>
</dbReference>
<dbReference type="GO" id="GO:0004252">
    <property type="term" value="F:serine-type endopeptidase activity"/>
    <property type="evidence" value="ECO:0007669"/>
    <property type="project" value="UniProtKB-EC"/>
</dbReference>
<protein>
    <recommendedName>
        <fullName evidence="9">ATP-dependent Clp protease proteolytic subunit</fullName>
        <ecNumber evidence="8">3.4.21.92</ecNumber>
    </recommendedName>
</protein>
<evidence type="ECO:0000256" key="1">
    <source>
        <dbReference type="ARBA" id="ARBA00007039"/>
    </source>
</evidence>
<dbReference type="InterPro" id="IPR029045">
    <property type="entry name" value="ClpP/crotonase-like_dom_sf"/>
</dbReference>
<evidence type="ECO:0000256" key="7">
    <source>
        <dbReference type="PROSITE-ProRule" id="PRU10086"/>
    </source>
</evidence>
<dbReference type="EMBL" id="KY820583">
    <property type="protein sequence ID" value="ARS01206.1"/>
    <property type="molecule type" value="Genomic_DNA"/>
</dbReference>
<keyword evidence="3 8" id="KW-0645">Protease</keyword>
<dbReference type="PROSITE" id="PS00381">
    <property type="entry name" value="CLP_PROTEASE_SER"/>
    <property type="match status" value="1"/>
</dbReference>
<evidence type="ECO:0000313" key="11">
    <source>
        <dbReference type="EMBL" id="ARS01206.1"/>
    </source>
</evidence>
<comment type="similarity">
    <text evidence="1 9">Belongs to the peptidase S14 family.</text>
</comment>
<evidence type="ECO:0000256" key="6">
    <source>
        <dbReference type="PROSITE-ProRule" id="PRU10085"/>
    </source>
</evidence>
<dbReference type="SUPFAM" id="SSF52096">
    <property type="entry name" value="ClpP/crotonase"/>
    <property type="match status" value="1"/>
</dbReference>
<gene>
    <name evidence="11" type="primary">clpP</name>
    <name evidence="11" type="ORF">PaciCp014</name>
</gene>
<name>A0A2R2X291_PASCI</name>
<geneLocation type="chloroplast" evidence="11"/>
<feature type="region of interest" description="Disordered" evidence="10">
    <location>
        <begin position="146"/>
        <end position="171"/>
    </location>
</feature>
<evidence type="ECO:0000256" key="3">
    <source>
        <dbReference type="ARBA" id="ARBA00022670"/>
    </source>
</evidence>
<sequence length="239" mass="27430">MPLGVPKIPFDFDIDPNRPEYEYREEDEESTWVDLYNALYKKRQLFLFQDVTSEIANQLINLFLYLDSENELTDFCLYIDSPGGWILPGISLFNVMEAVEAEIRTICVGLAASMASFILAAGNHNKRVAFPHAGVMIHQPRASFLEEDDDDDDADDNDDNDDDDDNDDNNENIKFFREMDELMIIQEDIAKIYAERTTQPLEVILKDLQSDSFMSATEAQAHGIVDFVAHWERGVRFRG</sequence>
<dbReference type="GO" id="GO:0006515">
    <property type="term" value="P:protein quality control for misfolded or incompletely synthesized proteins"/>
    <property type="evidence" value="ECO:0007669"/>
    <property type="project" value="TreeGrafter"/>
</dbReference>
<evidence type="ECO:0000256" key="8">
    <source>
        <dbReference type="RuleBase" id="RU000549"/>
    </source>
</evidence>
<dbReference type="InterPro" id="IPR033135">
    <property type="entry name" value="ClpP_His_AS"/>
</dbReference>
<dbReference type="GO" id="GO:0009368">
    <property type="term" value="C:endopeptidase Clp complex"/>
    <property type="evidence" value="ECO:0007669"/>
    <property type="project" value="TreeGrafter"/>
</dbReference>
<dbReference type="Pfam" id="PF00574">
    <property type="entry name" value="CLP_protease"/>
    <property type="match status" value="2"/>
</dbReference>
<dbReference type="GO" id="GO:0051117">
    <property type="term" value="F:ATPase binding"/>
    <property type="evidence" value="ECO:0007669"/>
    <property type="project" value="TreeGrafter"/>
</dbReference>
<dbReference type="PANTHER" id="PTHR10381:SF15">
    <property type="entry name" value="CHLOROPLASTIC ATP-DEPENDENT CLP PROTEASE PROTEOLYTIC SUBUNIT 1"/>
    <property type="match status" value="1"/>
</dbReference>
<evidence type="ECO:0000256" key="9">
    <source>
        <dbReference type="RuleBase" id="RU003567"/>
    </source>
</evidence>
<feature type="compositionally biased region" description="Acidic residues" evidence="10">
    <location>
        <begin position="146"/>
        <end position="170"/>
    </location>
</feature>
<keyword evidence="11" id="KW-0150">Chloroplast</keyword>
<dbReference type="CDD" id="cd07017">
    <property type="entry name" value="S14_ClpP_2"/>
    <property type="match status" value="1"/>
</dbReference>
<evidence type="ECO:0000256" key="2">
    <source>
        <dbReference type="ARBA" id="ARBA00022640"/>
    </source>
</evidence>
<dbReference type="Gene3D" id="3.90.226.10">
    <property type="entry name" value="2-enoyl-CoA Hydratase, Chain A, domain 1"/>
    <property type="match status" value="1"/>
</dbReference>
<dbReference type="RefSeq" id="YP_009483912.1">
    <property type="nucleotide sequence ID" value="NC_037690.1"/>
</dbReference>
<dbReference type="EC" id="3.4.21.92" evidence="8"/>
<dbReference type="InterPro" id="IPR023562">
    <property type="entry name" value="ClpP/TepA"/>
</dbReference>
<evidence type="ECO:0000256" key="5">
    <source>
        <dbReference type="ARBA" id="ARBA00022825"/>
    </source>
</evidence>
<reference evidence="11" key="1">
    <citation type="submission" date="2017-03" db="EMBL/GenBank/DDBJ databases">
        <title>The complete plastid genome of Passiflora cincinnata.</title>
        <authorList>
            <person name="Pacheco T.G."/>
            <person name="Lopes A.S."/>
            <person name="Santos K.G."/>
            <person name="Vieira L.N."/>
            <person name="Fraga H.P."/>
            <person name="Souza E.M."/>
            <person name="Pedrosa F.O."/>
            <person name="Nodari R.O."/>
            <person name="Guerra M.P."/>
            <person name="Rogalski M."/>
        </authorList>
    </citation>
    <scope>NUCLEOTIDE SEQUENCE</scope>
    <source>
        <strain evidence="11">UFV</strain>
    </source>
</reference>
<organism evidence="11">
    <name type="scientific">Passiflora cincinnata</name>
    <name type="common">Crato passion flower</name>
    <dbReference type="NCBI Taxonomy" id="197924"/>
    <lineage>
        <taxon>Eukaryota</taxon>
        <taxon>Viridiplantae</taxon>
        <taxon>Streptophyta</taxon>
        <taxon>Embryophyta</taxon>
        <taxon>Tracheophyta</taxon>
        <taxon>Spermatophyta</taxon>
        <taxon>Magnoliopsida</taxon>
        <taxon>eudicotyledons</taxon>
        <taxon>Gunneridae</taxon>
        <taxon>Pentapetalae</taxon>
        <taxon>rosids</taxon>
        <taxon>fabids</taxon>
        <taxon>Malpighiales</taxon>
        <taxon>Passifloraceae</taxon>
        <taxon>Passiflora</taxon>
    </lineage>
</organism>
<dbReference type="InterPro" id="IPR018215">
    <property type="entry name" value="ClpP_Ser_AS"/>
</dbReference>
<keyword evidence="4 8" id="KW-0378">Hydrolase</keyword>
<evidence type="ECO:0000256" key="10">
    <source>
        <dbReference type="SAM" id="MobiDB-lite"/>
    </source>
</evidence>
<accession>A0A2R2X291</accession>
<dbReference type="AlphaFoldDB" id="A0A2R2X291"/>
<feature type="active site" evidence="7">
    <location>
        <position position="138"/>
    </location>
</feature>
<proteinExistence type="inferred from homology"/>
<feature type="active site" evidence="6">
    <location>
        <position position="113"/>
    </location>
</feature>
<dbReference type="PRINTS" id="PR00127">
    <property type="entry name" value="CLPPROTEASEP"/>
</dbReference>
<dbReference type="PROSITE" id="PS00382">
    <property type="entry name" value="CLP_PROTEASE_HIS"/>
    <property type="match status" value="1"/>
</dbReference>
<dbReference type="GO" id="GO:0009532">
    <property type="term" value="C:plastid stroma"/>
    <property type="evidence" value="ECO:0007669"/>
    <property type="project" value="UniProtKB-ARBA"/>
</dbReference>
<dbReference type="GeneID" id="36934516"/>
<evidence type="ECO:0000256" key="4">
    <source>
        <dbReference type="ARBA" id="ARBA00022801"/>
    </source>
</evidence>